<evidence type="ECO:0000313" key="3">
    <source>
        <dbReference type="Proteomes" id="UP000265354"/>
    </source>
</evidence>
<feature type="region of interest" description="Disordered" evidence="1">
    <location>
        <begin position="1"/>
        <end position="63"/>
    </location>
</feature>
<evidence type="ECO:0000313" key="2">
    <source>
        <dbReference type="EMBL" id="GBP98919.1"/>
    </source>
</evidence>
<gene>
    <name evidence="2" type="ORF">SSP531S_03120</name>
</gene>
<accession>A0A388ST63</accession>
<protein>
    <submittedName>
        <fullName evidence="2">Uncharacterized protein</fullName>
    </submittedName>
</protein>
<comment type="caution">
    <text evidence="2">The sequence shown here is derived from an EMBL/GenBank/DDBJ whole genome shotgun (WGS) entry which is preliminary data.</text>
</comment>
<dbReference type="Proteomes" id="UP000265354">
    <property type="component" value="Unassembled WGS sequence"/>
</dbReference>
<organism evidence="2 3">
    <name type="scientific">Streptomyces spongiicola</name>
    <dbReference type="NCBI Taxonomy" id="1690221"/>
    <lineage>
        <taxon>Bacteria</taxon>
        <taxon>Bacillati</taxon>
        <taxon>Actinomycetota</taxon>
        <taxon>Actinomycetes</taxon>
        <taxon>Kitasatosporales</taxon>
        <taxon>Streptomycetaceae</taxon>
        <taxon>Streptomyces</taxon>
    </lineage>
</organism>
<reference evidence="2 3" key="1">
    <citation type="submission" date="2018-07" db="EMBL/GenBank/DDBJ databases">
        <title>Whole Genome Shotgun Sequence of Streptomyces spongiicola strain 531S.</title>
        <authorList>
            <person name="Dohra H."/>
            <person name="Kodani S."/>
        </authorList>
    </citation>
    <scope>NUCLEOTIDE SEQUENCE [LARGE SCALE GENOMIC DNA]</scope>
    <source>
        <strain evidence="2 3">531S</strain>
    </source>
</reference>
<dbReference type="EMBL" id="BGZL01000001">
    <property type="protein sequence ID" value="GBP98919.1"/>
    <property type="molecule type" value="Genomic_DNA"/>
</dbReference>
<dbReference type="AlphaFoldDB" id="A0A388ST63"/>
<evidence type="ECO:0000256" key="1">
    <source>
        <dbReference type="SAM" id="MobiDB-lite"/>
    </source>
</evidence>
<proteinExistence type="predicted"/>
<sequence>MCPMTGAKYRKTGPTYEKTGAKYRKTGATYRKTGATPRPPDRRRHRPADSPASSRTTRYRRGT</sequence>
<name>A0A388ST63_9ACTN</name>